<reference evidence="2 3" key="1">
    <citation type="journal article" date="2018" name="Front. Microbiol.">
        <title>Genome-Wide Analysis of Corynespora cassiicola Leaf Fall Disease Putative Effectors.</title>
        <authorList>
            <person name="Lopez D."/>
            <person name="Ribeiro S."/>
            <person name="Label P."/>
            <person name="Fumanal B."/>
            <person name="Venisse J.S."/>
            <person name="Kohler A."/>
            <person name="de Oliveira R.R."/>
            <person name="Labutti K."/>
            <person name="Lipzen A."/>
            <person name="Lail K."/>
            <person name="Bauer D."/>
            <person name="Ohm R.A."/>
            <person name="Barry K.W."/>
            <person name="Spatafora J."/>
            <person name="Grigoriev I.V."/>
            <person name="Martin F.M."/>
            <person name="Pujade-Renaud V."/>
        </authorList>
    </citation>
    <scope>NUCLEOTIDE SEQUENCE [LARGE SCALE GENOMIC DNA]</scope>
    <source>
        <strain evidence="2 3">Philippines</strain>
    </source>
</reference>
<name>A0A2T2P3Y5_CORCC</name>
<evidence type="ECO:0000256" key="1">
    <source>
        <dbReference type="SAM" id="SignalP"/>
    </source>
</evidence>
<feature type="signal peptide" evidence="1">
    <location>
        <begin position="1"/>
        <end position="17"/>
    </location>
</feature>
<feature type="chain" id="PRO_5015455680" evidence="1">
    <location>
        <begin position="18"/>
        <end position="71"/>
    </location>
</feature>
<sequence>MQFSLVALFSLAAVAIASPAPMPEPQIQLPPFCSSPGDCSSYCTEPCTLPFCAPYPDGYVTRVSRREKPWC</sequence>
<keyword evidence="1" id="KW-0732">Signal</keyword>
<accession>A0A2T2P3Y5</accession>
<organism evidence="2 3">
    <name type="scientific">Corynespora cassiicola Philippines</name>
    <dbReference type="NCBI Taxonomy" id="1448308"/>
    <lineage>
        <taxon>Eukaryota</taxon>
        <taxon>Fungi</taxon>
        <taxon>Dikarya</taxon>
        <taxon>Ascomycota</taxon>
        <taxon>Pezizomycotina</taxon>
        <taxon>Dothideomycetes</taxon>
        <taxon>Pleosporomycetidae</taxon>
        <taxon>Pleosporales</taxon>
        <taxon>Corynesporascaceae</taxon>
        <taxon>Corynespora</taxon>
    </lineage>
</organism>
<dbReference type="AlphaFoldDB" id="A0A2T2P3Y5"/>
<dbReference type="OrthoDB" id="4846013at2759"/>
<evidence type="ECO:0000313" key="3">
    <source>
        <dbReference type="Proteomes" id="UP000240883"/>
    </source>
</evidence>
<gene>
    <name evidence="2" type="ORF">BS50DRAFT_569876</name>
</gene>
<dbReference type="Proteomes" id="UP000240883">
    <property type="component" value="Unassembled WGS sequence"/>
</dbReference>
<proteinExistence type="predicted"/>
<keyword evidence="3" id="KW-1185">Reference proteome</keyword>
<dbReference type="EMBL" id="KZ678130">
    <property type="protein sequence ID" value="PSN72371.1"/>
    <property type="molecule type" value="Genomic_DNA"/>
</dbReference>
<evidence type="ECO:0000313" key="2">
    <source>
        <dbReference type="EMBL" id="PSN72371.1"/>
    </source>
</evidence>
<protein>
    <submittedName>
        <fullName evidence="2">Uncharacterized protein</fullName>
    </submittedName>
</protein>